<evidence type="ECO:0000313" key="3">
    <source>
        <dbReference type="Proteomes" id="UP000747110"/>
    </source>
</evidence>
<dbReference type="EMBL" id="BNCP01000061">
    <property type="protein sequence ID" value="GIL90976.1"/>
    <property type="molecule type" value="Genomic_DNA"/>
</dbReference>
<gene>
    <name evidence="1" type="ORF">Vretifemale_18682</name>
    <name evidence="2" type="ORF">Vretimale_17072</name>
</gene>
<name>A0A8J4CXJ4_9CHLO</name>
<keyword evidence="3" id="KW-1185">Reference proteome</keyword>
<dbReference type="AlphaFoldDB" id="A0A8J4CXJ4"/>
<organism evidence="1 3">
    <name type="scientific">Volvox reticuliferus</name>
    <dbReference type="NCBI Taxonomy" id="1737510"/>
    <lineage>
        <taxon>Eukaryota</taxon>
        <taxon>Viridiplantae</taxon>
        <taxon>Chlorophyta</taxon>
        <taxon>core chlorophytes</taxon>
        <taxon>Chlorophyceae</taxon>
        <taxon>CS clade</taxon>
        <taxon>Chlamydomonadales</taxon>
        <taxon>Volvocaceae</taxon>
        <taxon>Volvox</taxon>
    </lineage>
</organism>
<reference evidence="1" key="1">
    <citation type="journal article" date="2021" name="Proc. Natl. Acad. Sci. U.S.A.">
        <title>Three genomes in the algal genus Volvox reveal the fate of a haploid sex-determining region after a transition to homothallism.</title>
        <authorList>
            <person name="Yamamoto K."/>
            <person name="Hamaji T."/>
            <person name="Kawai-Toyooka H."/>
            <person name="Matsuzaki R."/>
            <person name="Takahashi F."/>
            <person name="Nishimura Y."/>
            <person name="Kawachi M."/>
            <person name="Noguchi H."/>
            <person name="Minakuchi Y."/>
            <person name="Umen J.G."/>
            <person name="Toyoda A."/>
            <person name="Nozaki H."/>
        </authorList>
    </citation>
    <scope>NUCLEOTIDE SEQUENCE</scope>
    <source>
        <strain evidence="2">NIES-3785</strain>
        <strain evidence="1">NIES-3786</strain>
    </source>
</reference>
<sequence>MPSPLLLTGGWWRHQSAVTTGFTYATVNCTNGILPLHFLHCIPIAAVFQVEHFVLRDGGKKEFARIQNSACKTYCMASPGFSEVAQPGTWRLRHHSYRRRVQKTCVDDTTSPISAATTVLLPTASCLFACHASPDPTVFGCRAPVSEAE</sequence>
<dbReference type="Proteomes" id="UP000747110">
    <property type="component" value="Unassembled WGS sequence"/>
</dbReference>
<accession>A0A8J4CXJ4</accession>
<proteinExistence type="predicted"/>
<protein>
    <submittedName>
        <fullName evidence="1">Uncharacterized protein</fullName>
    </submittedName>
</protein>
<dbReference type="Proteomes" id="UP000722791">
    <property type="component" value="Unassembled WGS sequence"/>
</dbReference>
<comment type="caution">
    <text evidence="1">The sequence shown here is derived from an EMBL/GenBank/DDBJ whole genome shotgun (WGS) entry which is preliminary data.</text>
</comment>
<evidence type="ECO:0000313" key="2">
    <source>
        <dbReference type="EMBL" id="GIM14045.1"/>
    </source>
</evidence>
<evidence type="ECO:0000313" key="1">
    <source>
        <dbReference type="EMBL" id="GIL90976.1"/>
    </source>
</evidence>
<dbReference type="EMBL" id="BNCQ01000054">
    <property type="protein sequence ID" value="GIM14045.1"/>
    <property type="molecule type" value="Genomic_DNA"/>
</dbReference>